<protein>
    <submittedName>
        <fullName evidence="2">Uncharacterized protein</fullName>
    </submittedName>
</protein>
<evidence type="ECO:0000256" key="1">
    <source>
        <dbReference type="SAM" id="Coils"/>
    </source>
</evidence>
<dbReference type="InterPro" id="IPR042103">
    <property type="entry name" value="SerRS_1_N_sf"/>
</dbReference>
<dbReference type="VEuPathDB" id="VectorBase:LLOJ005617"/>
<dbReference type="AlphaFoldDB" id="A0A1B0EV99"/>
<dbReference type="EMBL" id="AJWK01017697">
    <property type="status" value="NOT_ANNOTATED_CDS"/>
    <property type="molecule type" value="Genomic_DNA"/>
</dbReference>
<dbReference type="EnsemblMetazoa" id="LLOJ005617-RA">
    <property type="protein sequence ID" value="LLOJ005617-PA"/>
    <property type="gene ID" value="LLOJ005617"/>
</dbReference>
<evidence type="ECO:0000313" key="3">
    <source>
        <dbReference type="Proteomes" id="UP000092461"/>
    </source>
</evidence>
<organism evidence="2 3">
    <name type="scientific">Lutzomyia longipalpis</name>
    <name type="common">Sand fly</name>
    <dbReference type="NCBI Taxonomy" id="7200"/>
    <lineage>
        <taxon>Eukaryota</taxon>
        <taxon>Metazoa</taxon>
        <taxon>Ecdysozoa</taxon>
        <taxon>Arthropoda</taxon>
        <taxon>Hexapoda</taxon>
        <taxon>Insecta</taxon>
        <taxon>Pterygota</taxon>
        <taxon>Neoptera</taxon>
        <taxon>Endopterygota</taxon>
        <taxon>Diptera</taxon>
        <taxon>Nematocera</taxon>
        <taxon>Psychodoidea</taxon>
        <taxon>Psychodidae</taxon>
        <taxon>Lutzomyia</taxon>
        <taxon>Lutzomyia</taxon>
    </lineage>
</organism>
<feature type="coiled-coil region" evidence="1">
    <location>
        <begin position="127"/>
        <end position="178"/>
    </location>
</feature>
<dbReference type="Proteomes" id="UP000092461">
    <property type="component" value="Unassembled WGS sequence"/>
</dbReference>
<dbReference type="InterPro" id="IPR010978">
    <property type="entry name" value="tRNA-bd_arm"/>
</dbReference>
<sequence>MMRLSLEMFSNTANESYKEVASVSFHGDYLRIHREYHTLPSGFTEIEGDLSRKAMLLKRINTYSWQQLRKYSALYLTGDKAREEYASVHPFLDFKGILGDRKGLQENLAKRKSQINLSKLYEQWDKYRKLQEEKSTLEKKRIDIAENLKNQALREEEIERLKAEGKALRNTLKDLKENSYNFEEEFINKSSKSQWNSSSYAGRDNL</sequence>
<keyword evidence="3" id="KW-1185">Reference proteome</keyword>
<dbReference type="SUPFAM" id="SSF46589">
    <property type="entry name" value="tRNA-binding arm"/>
    <property type="match status" value="1"/>
</dbReference>
<accession>A0A1B0EV99</accession>
<keyword evidence="1" id="KW-0175">Coiled coil</keyword>
<dbReference type="VEuPathDB" id="VectorBase:LLONM1_005335"/>
<reference evidence="2" key="1">
    <citation type="submission" date="2020-05" db="UniProtKB">
        <authorList>
            <consortium name="EnsemblMetazoa"/>
        </authorList>
    </citation>
    <scope>IDENTIFICATION</scope>
    <source>
        <strain evidence="2">Jacobina</strain>
    </source>
</reference>
<proteinExistence type="predicted"/>
<dbReference type="EMBL" id="AJWK01017698">
    <property type="status" value="NOT_ANNOTATED_CDS"/>
    <property type="molecule type" value="Genomic_DNA"/>
</dbReference>
<dbReference type="Gene3D" id="1.10.287.40">
    <property type="entry name" value="Serine-tRNA synthetase, tRNA binding domain"/>
    <property type="match status" value="1"/>
</dbReference>
<dbReference type="GO" id="GO:0000166">
    <property type="term" value="F:nucleotide binding"/>
    <property type="evidence" value="ECO:0007669"/>
    <property type="project" value="InterPro"/>
</dbReference>
<evidence type="ECO:0000313" key="2">
    <source>
        <dbReference type="EnsemblMetazoa" id="LLOJ005617-PA"/>
    </source>
</evidence>
<name>A0A1B0EV99_LUTLO</name>